<dbReference type="InterPro" id="IPR029055">
    <property type="entry name" value="Ntn_hydrolases_N"/>
</dbReference>
<gene>
    <name evidence="1" type="ORF">JANAI62_32640</name>
</gene>
<dbReference type="Pfam" id="PF01019">
    <property type="entry name" value="G_glu_transpept"/>
    <property type="match status" value="1"/>
</dbReference>
<dbReference type="InterPro" id="IPR052896">
    <property type="entry name" value="GGT-like_enzyme"/>
</dbReference>
<reference evidence="1 2" key="1">
    <citation type="submission" date="2021-05" db="EMBL/GenBank/DDBJ databases">
        <title>Bacteria Genome sequencing.</title>
        <authorList>
            <person name="Takabe Y."/>
            <person name="Nakajima Y."/>
            <person name="Suzuki S."/>
            <person name="Shiozaki T."/>
        </authorList>
    </citation>
    <scope>NUCLEOTIDE SEQUENCE [LARGE SCALE GENOMIC DNA]</scope>
    <source>
        <strain evidence="1 2">AI_62</strain>
    </source>
</reference>
<accession>A0ABQ4NQG5</accession>
<sequence length="530" mass="55922">MVEGNMRDFHLPGRSQVYGTNGMAATSHPLGARLAIDTLARGGNAVDAAIAGAVALGLCEPQMTGLGGDCFALIKPPGSETVLALNGSGRAPAAATAQALRAQGHRAVPVSSPDAVTIPGAVDAFCTLSREHGKLGLADILGPVIAVFDAGVPVAPRVAFDWAEAANTLQGTARDVYLTKGNAPSVGDMFRLPGQADVLRRIAKEGRDGFYTGEVAEDMVNSLRAMGGCHTLEDFAATACDWTDPIAGTYKGIDLVEHPPNGQGATALLLANILGHFDITELDPLGARRVHFEAEATKLAYDARNRFLADPDHTTRLAHMTAPETAEQLAQLIHPKRAMAAPAPLTEAVHKDTIYITVVDRDGMAVSLIYSIFHSFGSGIASDRFGILFQNRGAGFTLDRWHPNELGPGKRPMHTIIPGMLRQDGRITMPFGVMGGAYQPCGHVRFLSNMVDFGMDPQTAIDMPRAFADGDVLRVERGYSDAVRAELYGMGHRIEVPAGPIGGAQAIEIRADGVLVGASDPRKDGCALGL</sequence>
<dbReference type="PRINTS" id="PR01210">
    <property type="entry name" value="GGTRANSPTASE"/>
</dbReference>
<dbReference type="InterPro" id="IPR043137">
    <property type="entry name" value="GGT_ssub_C"/>
</dbReference>
<dbReference type="InterPro" id="IPR043138">
    <property type="entry name" value="GGT_lsub"/>
</dbReference>
<dbReference type="EMBL" id="BPFH01000007">
    <property type="protein sequence ID" value="GIT96641.1"/>
    <property type="molecule type" value="Genomic_DNA"/>
</dbReference>
<name>A0ABQ4NQG5_9RHOB</name>
<keyword evidence="2" id="KW-1185">Reference proteome</keyword>
<protein>
    <submittedName>
        <fullName evidence="1">Gamma-glutamyltransferase</fullName>
    </submittedName>
</protein>
<organism evidence="1 2">
    <name type="scientific">Jannaschia pagri</name>
    <dbReference type="NCBI Taxonomy" id="2829797"/>
    <lineage>
        <taxon>Bacteria</taxon>
        <taxon>Pseudomonadati</taxon>
        <taxon>Pseudomonadota</taxon>
        <taxon>Alphaproteobacteria</taxon>
        <taxon>Rhodobacterales</taxon>
        <taxon>Roseobacteraceae</taxon>
        <taxon>Jannaschia</taxon>
    </lineage>
</organism>
<comment type="caution">
    <text evidence="1">The sequence shown here is derived from an EMBL/GenBank/DDBJ whole genome shotgun (WGS) entry which is preliminary data.</text>
</comment>
<dbReference type="SUPFAM" id="SSF56235">
    <property type="entry name" value="N-terminal nucleophile aminohydrolases (Ntn hydrolases)"/>
    <property type="match status" value="1"/>
</dbReference>
<dbReference type="PANTHER" id="PTHR43881">
    <property type="entry name" value="GAMMA-GLUTAMYLTRANSPEPTIDASE (AFU_ORTHOLOGUE AFUA_4G13580)"/>
    <property type="match status" value="1"/>
</dbReference>
<evidence type="ECO:0000313" key="2">
    <source>
        <dbReference type="Proteomes" id="UP000786693"/>
    </source>
</evidence>
<evidence type="ECO:0000313" key="1">
    <source>
        <dbReference type="EMBL" id="GIT96641.1"/>
    </source>
</evidence>
<dbReference type="Gene3D" id="1.10.246.130">
    <property type="match status" value="1"/>
</dbReference>
<proteinExistence type="predicted"/>
<dbReference type="Gene3D" id="3.60.20.40">
    <property type="match status" value="1"/>
</dbReference>
<dbReference type="Proteomes" id="UP000786693">
    <property type="component" value="Unassembled WGS sequence"/>
</dbReference>
<dbReference type="PANTHER" id="PTHR43881:SF1">
    <property type="entry name" value="GAMMA-GLUTAMYLTRANSPEPTIDASE (AFU_ORTHOLOGUE AFUA_4G13580)"/>
    <property type="match status" value="1"/>
</dbReference>